<evidence type="ECO:0000256" key="1">
    <source>
        <dbReference type="SAM" id="Phobius"/>
    </source>
</evidence>
<keyword evidence="1" id="KW-0812">Transmembrane</keyword>
<dbReference type="PANTHER" id="PTHR40940:SF1">
    <property type="entry name" value="PROTEIN BATD"/>
    <property type="match status" value="1"/>
</dbReference>
<proteinExistence type="predicted"/>
<gene>
    <name evidence="3" type="ORF">BOH74_05770</name>
</gene>
<keyword evidence="1" id="KW-0472">Membrane</keyword>
<protein>
    <recommendedName>
        <fullName evidence="5">Protein BatD</fullName>
    </recommendedName>
</protein>
<feature type="transmembrane region" description="Helical" evidence="1">
    <location>
        <begin position="291"/>
        <end position="310"/>
    </location>
</feature>
<keyword evidence="2" id="KW-0732">Signal</keyword>
<reference evidence="3 4" key="1">
    <citation type="submission" date="2016-11" db="EMBL/GenBank/DDBJ databases">
        <title>Draft genome of Pseudomonas versuta A4R1.12.</title>
        <authorList>
            <person name="See-Too W.-S."/>
        </authorList>
    </citation>
    <scope>NUCLEOTIDE SEQUENCE [LARGE SCALE GENOMIC DNA]</scope>
    <source>
        <strain evidence="3 4">A4R1.12</strain>
    </source>
</reference>
<sequence>MTRYCLALMLLTGLVHADEPLLSVQSRLVPGDAVVVGQPLQLQVDVLTNSWFTSGATLPHLSITGTDVMPPSGEAQHLTQQVQGQTFTGLRYTYRIIPNLAQEFTIAPLTIRATPAQASAELSAQTPALHFTASLPDGFKPGEPVLVASALRFNQHISPDGGTLKVGDSITRTMTLQADDAQGLSLPALPLATVDGLSAYPKTARIENLDDGRGNFSGGQRIDSVSYRIERSGDFELPAISVKWWDSVNHKAQLSQVPPVSFKASADSSYTPVFSIVQDLKQLGQPTRLRLPESVLILACILLLAGIGYLSRRWWLHSLSVARHWLRTRPPRKTYGLRPLNPGHDKDFP</sequence>
<dbReference type="RefSeq" id="WP_073509183.1">
    <property type="nucleotide sequence ID" value="NZ_MPJD01000010.1"/>
</dbReference>
<organism evidence="3 4">
    <name type="scientific">Pseudomonas versuta</name>
    <dbReference type="NCBI Taxonomy" id="1788301"/>
    <lineage>
        <taxon>Bacteria</taxon>
        <taxon>Pseudomonadati</taxon>
        <taxon>Pseudomonadota</taxon>
        <taxon>Gammaproteobacteria</taxon>
        <taxon>Pseudomonadales</taxon>
        <taxon>Pseudomonadaceae</taxon>
        <taxon>Pseudomonas</taxon>
    </lineage>
</organism>
<dbReference type="Proteomes" id="UP000185990">
    <property type="component" value="Unassembled WGS sequence"/>
</dbReference>
<name>A0A854A1V3_9PSED</name>
<feature type="signal peptide" evidence="2">
    <location>
        <begin position="1"/>
        <end position="17"/>
    </location>
</feature>
<accession>A0A854A1V3</accession>
<evidence type="ECO:0008006" key="5">
    <source>
        <dbReference type="Google" id="ProtNLM"/>
    </source>
</evidence>
<dbReference type="PANTHER" id="PTHR40940">
    <property type="entry name" value="PROTEIN BATD-RELATED"/>
    <property type="match status" value="1"/>
</dbReference>
<dbReference type="AlphaFoldDB" id="A0A854A1V3"/>
<evidence type="ECO:0000313" key="4">
    <source>
        <dbReference type="Proteomes" id="UP000185990"/>
    </source>
</evidence>
<feature type="chain" id="PRO_5032624744" description="Protein BatD" evidence="2">
    <location>
        <begin position="18"/>
        <end position="349"/>
    </location>
</feature>
<evidence type="ECO:0000313" key="3">
    <source>
        <dbReference type="EMBL" id="OKA27289.1"/>
    </source>
</evidence>
<evidence type="ECO:0000256" key="2">
    <source>
        <dbReference type="SAM" id="SignalP"/>
    </source>
</evidence>
<dbReference type="InterPro" id="IPR025738">
    <property type="entry name" value="BatD"/>
</dbReference>
<dbReference type="EMBL" id="MPJD01000010">
    <property type="protein sequence ID" value="OKA27289.1"/>
    <property type="molecule type" value="Genomic_DNA"/>
</dbReference>
<comment type="caution">
    <text evidence="3">The sequence shown here is derived from an EMBL/GenBank/DDBJ whole genome shotgun (WGS) entry which is preliminary data.</text>
</comment>
<keyword evidence="1" id="KW-1133">Transmembrane helix</keyword>